<evidence type="ECO:0000313" key="2">
    <source>
        <dbReference type="Proteomes" id="UP000193067"/>
    </source>
</evidence>
<organism evidence="1 2">
    <name type="scientific">Trametes coccinea (strain BRFM310)</name>
    <name type="common">Pycnoporus coccineus</name>
    <dbReference type="NCBI Taxonomy" id="1353009"/>
    <lineage>
        <taxon>Eukaryota</taxon>
        <taxon>Fungi</taxon>
        <taxon>Dikarya</taxon>
        <taxon>Basidiomycota</taxon>
        <taxon>Agaricomycotina</taxon>
        <taxon>Agaricomycetes</taxon>
        <taxon>Polyporales</taxon>
        <taxon>Polyporaceae</taxon>
        <taxon>Trametes</taxon>
    </lineage>
</organism>
<gene>
    <name evidence="1" type="ORF">PYCCODRAFT_23790</name>
</gene>
<sequence length="130" mass="14202">MRLELQAVVVSSCASGCHFASAEAVIVPSVVSRSVSFNDLPVGACPSLHFSYRQHMLGSSANVVSGWLISSASCTSHLLHRGLQRERGPERASRGWYGQGTHQDRLEASPNKCLMIRSLTRWVALLCIHQ</sequence>
<keyword evidence="2" id="KW-1185">Reference proteome</keyword>
<dbReference type="AlphaFoldDB" id="A0A1Y2J6G2"/>
<protein>
    <submittedName>
        <fullName evidence="1">Uncharacterized protein</fullName>
    </submittedName>
</protein>
<evidence type="ECO:0000313" key="1">
    <source>
        <dbReference type="EMBL" id="OSD08463.1"/>
    </source>
</evidence>
<dbReference type="Proteomes" id="UP000193067">
    <property type="component" value="Unassembled WGS sequence"/>
</dbReference>
<accession>A0A1Y2J6G2</accession>
<reference evidence="1 2" key="1">
    <citation type="journal article" date="2015" name="Biotechnol. Biofuels">
        <title>Enhanced degradation of softwood versus hardwood by the white-rot fungus Pycnoporus coccineus.</title>
        <authorList>
            <person name="Couturier M."/>
            <person name="Navarro D."/>
            <person name="Chevret D."/>
            <person name="Henrissat B."/>
            <person name="Piumi F."/>
            <person name="Ruiz-Duenas F.J."/>
            <person name="Martinez A.T."/>
            <person name="Grigoriev I.V."/>
            <person name="Riley R."/>
            <person name="Lipzen A."/>
            <person name="Berrin J.G."/>
            <person name="Master E.R."/>
            <person name="Rosso M.N."/>
        </authorList>
    </citation>
    <scope>NUCLEOTIDE SEQUENCE [LARGE SCALE GENOMIC DNA]</scope>
    <source>
        <strain evidence="1 2">BRFM310</strain>
    </source>
</reference>
<proteinExistence type="predicted"/>
<dbReference type="EMBL" id="KZ084086">
    <property type="protein sequence ID" value="OSD08463.1"/>
    <property type="molecule type" value="Genomic_DNA"/>
</dbReference>
<name>A0A1Y2J6G2_TRAC3</name>